<dbReference type="Pfam" id="PF00155">
    <property type="entry name" value="Aminotran_1_2"/>
    <property type="match status" value="1"/>
</dbReference>
<evidence type="ECO:0000313" key="11">
    <source>
        <dbReference type="EMBL" id="PWA84833.1"/>
    </source>
</evidence>
<accession>A0A2U1PGE9</accession>
<comment type="pathway">
    <text evidence="7">Photosynthesis; C4 acid pathway.</text>
</comment>
<comment type="pathway">
    <text evidence="6">Amino-acid degradation; L-alanine degradation via transaminase pathway; pyruvate from L-alanine: step 1/1.</text>
</comment>
<evidence type="ECO:0000313" key="12">
    <source>
        <dbReference type="Proteomes" id="UP000245207"/>
    </source>
</evidence>
<dbReference type="GO" id="GO:0004021">
    <property type="term" value="F:L-alanine:2-oxoglutarate aminotransferase activity"/>
    <property type="evidence" value="ECO:0007669"/>
    <property type="project" value="UniProtKB-EC"/>
</dbReference>
<dbReference type="InterPro" id="IPR045088">
    <property type="entry name" value="ALAT1/2-like"/>
</dbReference>
<reference evidence="11 12" key="1">
    <citation type="journal article" date="2018" name="Mol. Plant">
        <title>The genome of Artemisia annua provides insight into the evolution of Asteraceae family and artemisinin biosynthesis.</title>
        <authorList>
            <person name="Shen Q."/>
            <person name="Zhang L."/>
            <person name="Liao Z."/>
            <person name="Wang S."/>
            <person name="Yan T."/>
            <person name="Shi P."/>
            <person name="Liu M."/>
            <person name="Fu X."/>
            <person name="Pan Q."/>
            <person name="Wang Y."/>
            <person name="Lv Z."/>
            <person name="Lu X."/>
            <person name="Zhang F."/>
            <person name="Jiang W."/>
            <person name="Ma Y."/>
            <person name="Chen M."/>
            <person name="Hao X."/>
            <person name="Li L."/>
            <person name="Tang Y."/>
            <person name="Lv G."/>
            <person name="Zhou Y."/>
            <person name="Sun X."/>
            <person name="Brodelius P.E."/>
            <person name="Rose J.K.C."/>
            <person name="Tang K."/>
        </authorList>
    </citation>
    <scope>NUCLEOTIDE SEQUENCE [LARGE SCALE GENOMIC DNA]</scope>
    <source>
        <strain evidence="12">cv. Huhao1</strain>
        <tissue evidence="11">Leaf</tissue>
    </source>
</reference>
<dbReference type="InterPro" id="IPR015421">
    <property type="entry name" value="PyrdxlP-dep_Trfase_major"/>
</dbReference>
<comment type="subunit">
    <text evidence="2">Homodimer.</text>
</comment>
<evidence type="ECO:0000256" key="2">
    <source>
        <dbReference type="ARBA" id="ARBA00011738"/>
    </source>
</evidence>
<keyword evidence="4 11" id="KW-0808">Transferase</keyword>
<dbReference type="FunFam" id="3.90.1150.10:FF:000140">
    <property type="entry name" value="alanine aminotransferase 1"/>
    <property type="match status" value="2"/>
</dbReference>
<dbReference type="GO" id="GO:0030170">
    <property type="term" value="F:pyridoxal phosphate binding"/>
    <property type="evidence" value="ECO:0007669"/>
    <property type="project" value="InterPro"/>
</dbReference>
<evidence type="ECO:0000256" key="8">
    <source>
        <dbReference type="ARBA" id="ARBA00025785"/>
    </source>
</evidence>
<evidence type="ECO:0000259" key="10">
    <source>
        <dbReference type="Pfam" id="PF00155"/>
    </source>
</evidence>
<evidence type="ECO:0000256" key="7">
    <source>
        <dbReference type="ARBA" id="ARBA00025709"/>
    </source>
</evidence>
<evidence type="ECO:0000256" key="3">
    <source>
        <dbReference type="ARBA" id="ARBA00022576"/>
    </source>
</evidence>
<sequence>MASKRPASPVTIESLNPKVLKCEYAVRGEIVSVAQKLQQDLQANPGSLPFEEILYCNIGNPQSLGQKPITFFREVLALCDHPCLLGKKETCSLFSADSIKRALTILDQMPGRATGAYSHSQGIKGLRDTIAAGIEARDGFPADPNDLFLTDGASPGVHMMMQLLIRSENDGILCPIPQYPLYSASIALHGGTLVRYYLDEATGWGLEISELNKQLETARQKGITVRALVVINPGNPTGQVLAEENQRQIVDFCKKEGLVLLADEVYQENVYAPDKKFNSFKKICRSMGYGDKDIPLVSFQSVSKGYHGECGKRGGYMEVTGFSPEVRDQFYKMASVNLCSNISGQILASLVMSPPKVYLALSLGYASHGELVTQAYIQVGDESYDSYFSERDGILKSLARRAKTLEDAFNGLEGVTCNKAEGAMYLFPRIQLPKKAIKAAEEAKKAADAYYAIRLLKDTGVVVVPGSGFGQVPGTWHFRCTILPQEDKIPAIISQLTDFHKKFMDEYRD</sequence>
<evidence type="ECO:0000256" key="6">
    <source>
        <dbReference type="ARBA" id="ARBA00025708"/>
    </source>
</evidence>
<dbReference type="InterPro" id="IPR004839">
    <property type="entry name" value="Aminotransferase_I/II_large"/>
</dbReference>
<name>A0A2U1PGE9_ARTAN</name>
<evidence type="ECO:0000256" key="4">
    <source>
        <dbReference type="ARBA" id="ARBA00022679"/>
    </source>
</evidence>
<dbReference type="Gene3D" id="1.10.287.1970">
    <property type="match status" value="1"/>
</dbReference>
<comment type="caution">
    <text evidence="11">The sequence shown here is derived from an EMBL/GenBank/DDBJ whole genome shotgun (WGS) entry which is preliminary data.</text>
</comment>
<dbReference type="InterPro" id="IPR015422">
    <property type="entry name" value="PyrdxlP-dep_Trfase_small"/>
</dbReference>
<dbReference type="EMBL" id="PKPP01001189">
    <property type="protein sequence ID" value="PWA84833.1"/>
    <property type="molecule type" value="Genomic_DNA"/>
</dbReference>
<feature type="domain" description="Aminotransferase class I/classII large" evidence="10">
    <location>
        <begin position="112"/>
        <end position="484"/>
    </location>
</feature>
<evidence type="ECO:0000256" key="9">
    <source>
        <dbReference type="ARBA" id="ARBA00026106"/>
    </source>
</evidence>
<comment type="cofactor">
    <cofactor evidence="1">
        <name>pyridoxal 5'-phosphate</name>
        <dbReference type="ChEBI" id="CHEBI:597326"/>
    </cofactor>
</comment>
<dbReference type="SUPFAM" id="SSF53383">
    <property type="entry name" value="PLP-dependent transferases"/>
    <property type="match status" value="1"/>
</dbReference>
<dbReference type="Proteomes" id="UP000245207">
    <property type="component" value="Unassembled WGS sequence"/>
</dbReference>
<dbReference type="PANTHER" id="PTHR11751">
    <property type="entry name" value="ALANINE AMINOTRANSFERASE"/>
    <property type="match status" value="1"/>
</dbReference>
<gene>
    <name evidence="11" type="ORF">CTI12_AA155460</name>
</gene>
<keyword evidence="3" id="KW-0032">Aminotransferase</keyword>
<dbReference type="OrthoDB" id="1732682at2759"/>
<dbReference type="FunFam" id="1.10.287.1970:FF:000001">
    <property type="entry name" value="Alanine aminotransferase 2"/>
    <property type="match status" value="1"/>
</dbReference>
<dbReference type="Gene3D" id="3.40.640.10">
    <property type="entry name" value="Type I PLP-dependent aspartate aminotransferase-like (Major domain)"/>
    <property type="match status" value="1"/>
</dbReference>
<keyword evidence="12" id="KW-1185">Reference proteome</keyword>
<dbReference type="UniPathway" id="UPA00528">
    <property type="reaction ID" value="UER00586"/>
</dbReference>
<dbReference type="AlphaFoldDB" id="A0A2U1PGE9"/>
<dbReference type="CDD" id="cd00609">
    <property type="entry name" value="AAT_like"/>
    <property type="match status" value="1"/>
</dbReference>
<dbReference type="Gene3D" id="3.90.1150.10">
    <property type="entry name" value="Aspartate Aminotransferase, domain 1"/>
    <property type="match status" value="1"/>
</dbReference>
<proteinExistence type="inferred from homology"/>
<keyword evidence="5" id="KW-0663">Pyridoxal phosphate</keyword>
<dbReference type="EC" id="2.6.1.2" evidence="9"/>
<protein>
    <recommendedName>
        <fullName evidence="9">alanine transaminase</fullName>
        <ecNumber evidence="9">2.6.1.2</ecNumber>
    </recommendedName>
</protein>
<dbReference type="GO" id="GO:0042853">
    <property type="term" value="P:L-alanine catabolic process"/>
    <property type="evidence" value="ECO:0007669"/>
    <property type="project" value="UniProtKB-UniPathway"/>
</dbReference>
<comment type="similarity">
    <text evidence="8">Belongs to the class-I pyridoxal-phosphate-dependent aminotransferase family. Alanine aminotransferase subfamily.</text>
</comment>
<organism evidence="11 12">
    <name type="scientific">Artemisia annua</name>
    <name type="common">Sweet wormwood</name>
    <dbReference type="NCBI Taxonomy" id="35608"/>
    <lineage>
        <taxon>Eukaryota</taxon>
        <taxon>Viridiplantae</taxon>
        <taxon>Streptophyta</taxon>
        <taxon>Embryophyta</taxon>
        <taxon>Tracheophyta</taxon>
        <taxon>Spermatophyta</taxon>
        <taxon>Magnoliopsida</taxon>
        <taxon>eudicotyledons</taxon>
        <taxon>Gunneridae</taxon>
        <taxon>Pentapetalae</taxon>
        <taxon>asterids</taxon>
        <taxon>campanulids</taxon>
        <taxon>Asterales</taxon>
        <taxon>Asteraceae</taxon>
        <taxon>Asteroideae</taxon>
        <taxon>Anthemideae</taxon>
        <taxon>Artemisiinae</taxon>
        <taxon>Artemisia</taxon>
    </lineage>
</organism>
<dbReference type="UniPathway" id="UPA00322"/>
<evidence type="ECO:0000256" key="1">
    <source>
        <dbReference type="ARBA" id="ARBA00001933"/>
    </source>
</evidence>
<dbReference type="FunFam" id="3.40.640.10:FF:000012">
    <property type="entry name" value="alanine aminotransferase 2"/>
    <property type="match status" value="1"/>
</dbReference>
<dbReference type="PANTHER" id="PTHR11751:SF476">
    <property type="entry name" value="ALANINE TRANSAMINASE"/>
    <property type="match status" value="1"/>
</dbReference>
<evidence type="ECO:0000256" key="5">
    <source>
        <dbReference type="ARBA" id="ARBA00022898"/>
    </source>
</evidence>
<dbReference type="InterPro" id="IPR015424">
    <property type="entry name" value="PyrdxlP-dep_Trfase"/>
</dbReference>
<dbReference type="STRING" id="35608.A0A2U1PGE9"/>